<dbReference type="KEGG" id="cpi:Cpin_5218"/>
<dbReference type="Gene3D" id="3.40.50.1820">
    <property type="entry name" value="alpha/beta hydrolase"/>
    <property type="match status" value="1"/>
</dbReference>
<dbReference type="GO" id="GO:0046464">
    <property type="term" value="P:acylglycerol catabolic process"/>
    <property type="evidence" value="ECO:0007669"/>
    <property type="project" value="TreeGrafter"/>
</dbReference>
<evidence type="ECO:0000313" key="5">
    <source>
        <dbReference type="Proteomes" id="UP000002215"/>
    </source>
</evidence>
<dbReference type="PANTHER" id="PTHR43798:SF5">
    <property type="entry name" value="MONOACYLGLYCEROL LIPASE ABHD6"/>
    <property type="match status" value="1"/>
</dbReference>
<keyword evidence="4" id="KW-0378">Hydrolase</keyword>
<dbReference type="RefSeq" id="WP_012792817.1">
    <property type="nucleotide sequence ID" value="NC_013132.1"/>
</dbReference>
<reference evidence="4 5" key="2">
    <citation type="journal article" date="2010" name="Stand. Genomic Sci.">
        <title>Complete genome sequence of Chitinophaga pinensis type strain (UQM 2034).</title>
        <authorList>
            <person name="Glavina Del Rio T."/>
            <person name="Abt B."/>
            <person name="Spring S."/>
            <person name="Lapidus A."/>
            <person name="Nolan M."/>
            <person name="Tice H."/>
            <person name="Copeland A."/>
            <person name="Cheng J.F."/>
            <person name="Chen F."/>
            <person name="Bruce D."/>
            <person name="Goodwin L."/>
            <person name="Pitluck S."/>
            <person name="Ivanova N."/>
            <person name="Mavromatis K."/>
            <person name="Mikhailova N."/>
            <person name="Pati A."/>
            <person name="Chen A."/>
            <person name="Palaniappan K."/>
            <person name="Land M."/>
            <person name="Hauser L."/>
            <person name="Chang Y.J."/>
            <person name="Jeffries C.D."/>
            <person name="Chain P."/>
            <person name="Saunders E."/>
            <person name="Detter J.C."/>
            <person name="Brettin T."/>
            <person name="Rohde M."/>
            <person name="Goker M."/>
            <person name="Bristow J."/>
            <person name="Eisen J.A."/>
            <person name="Markowitz V."/>
            <person name="Hugenholtz P."/>
            <person name="Kyrpides N.C."/>
            <person name="Klenk H.P."/>
            <person name="Lucas S."/>
        </authorList>
    </citation>
    <scope>NUCLEOTIDE SEQUENCE [LARGE SCALE GENOMIC DNA]</scope>
    <source>
        <strain evidence="5">ATCC 43595 / DSM 2588 / LMG 13176 / NBRC 15968 / NCIMB 11800 / UQM 2034</strain>
    </source>
</reference>
<dbReference type="OrthoDB" id="9773293at2"/>
<evidence type="ECO:0000256" key="1">
    <source>
        <dbReference type="SAM" id="SignalP"/>
    </source>
</evidence>
<sequence>MAITTRFTTMGMLALSALLTFGFASCDKDEDTTTPTASYDHQHAPTQFVAAGDTKFAYRILGNNEGVPLVVLAPLGSTMDDWDPAVTDGFAKKYKVILFDNAGVGSSTGKTPSTIADMAKGAVTFIKAMGYSRVNLLAFSMGSFVAQQIALTEPALINKMVLTGVGPKGSEGLSKLPEIIGGGQGLSAEESFLYFGFTKSEASRAAGKLSYARIQLRQVDRDKPLSDESSLAELTAVLGWAQPAPDALKELESVKIPVLLIQGKEDLPVPVINPTNMAQHLPNARLIVYEDAAHASLFQLADKFVKDGSDFLGE</sequence>
<proteinExistence type="predicted"/>
<dbReference type="GO" id="GO:0016020">
    <property type="term" value="C:membrane"/>
    <property type="evidence" value="ECO:0007669"/>
    <property type="project" value="TreeGrafter"/>
</dbReference>
<evidence type="ECO:0000313" key="4">
    <source>
        <dbReference type="EMBL" id="ACU62649.1"/>
    </source>
</evidence>
<name>A0A979G7Z2_CHIPD</name>
<reference evidence="5" key="1">
    <citation type="submission" date="2009-08" db="EMBL/GenBank/DDBJ databases">
        <title>The complete genome of Chitinophaga pinensis DSM 2588.</title>
        <authorList>
            <consortium name="US DOE Joint Genome Institute (JGI-PGF)"/>
            <person name="Lucas S."/>
            <person name="Copeland A."/>
            <person name="Lapidus A."/>
            <person name="Glavina del Rio T."/>
            <person name="Dalin E."/>
            <person name="Tice H."/>
            <person name="Bruce D."/>
            <person name="Goodwin L."/>
            <person name="Pitluck S."/>
            <person name="Kyrpides N."/>
            <person name="Mavromatis K."/>
            <person name="Ivanova N."/>
            <person name="Mikhailova N."/>
            <person name="Sims D."/>
            <person name="Meinche L."/>
            <person name="Brettin T."/>
            <person name="Detter J.C."/>
            <person name="Han C."/>
            <person name="Larimer F."/>
            <person name="Land M."/>
            <person name="Hauser L."/>
            <person name="Markowitz V."/>
            <person name="Cheng J.-F."/>
            <person name="Hugenholtz P."/>
            <person name="Woyke T."/>
            <person name="Wu D."/>
            <person name="Spring S."/>
            <person name="Klenk H.-P."/>
            <person name="Eisen J.A."/>
        </authorList>
    </citation>
    <scope>NUCLEOTIDE SEQUENCE [LARGE SCALE GENOMIC DNA]</scope>
    <source>
        <strain evidence="5">ATCC 43595 / DSM 2588 / LMG 13176 / NBRC 15968 / NCIMB 11800 / UQM 2034</strain>
    </source>
</reference>
<dbReference type="InterPro" id="IPR000073">
    <property type="entry name" value="AB_hydrolase_1"/>
</dbReference>
<feature type="domain" description="Peptidase S33 tripeptidyl aminopeptidase-like C-terminal" evidence="3">
    <location>
        <begin position="240"/>
        <end position="297"/>
    </location>
</feature>
<dbReference type="PRINTS" id="PR00111">
    <property type="entry name" value="ABHYDROLASE"/>
</dbReference>
<dbReference type="Pfam" id="PF00561">
    <property type="entry name" value="Abhydrolase_1"/>
    <property type="match status" value="1"/>
</dbReference>
<dbReference type="EMBL" id="CP001699">
    <property type="protein sequence ID" value="ACU62649.1"/>
    <property type="molecule type" value="Genomic_DNA"/>
</dbReference>
<feature type="signal peptide" evidence="1">
    <location>
        <begin position="1"/>
        <end position="26"/>
    </location>
</feature>
<dbReference type="Pfam" id="PF08386">
    <property type="entry name" value="Abhydrolase_4"/>
    <property type="match status" value="1"/>
</dbReference>
<protein>
    <submittedName>
        <fullName evidence="4">Alpha/beta hydrolase fold protein</fullName>
    </submittedName>
</protein>
<accession>A0A979G7Z2</accession>
<dbReference type="InterPro" id="IPR050266">
    <property type="entry name" value="AB_hydrolase_sf"/>
</dbReference>
<dbReference type="SUPFAM" id="SSF53474">
    <property type="entry name" value="alpha/beta-Hydrolases"/>
    <property type="match status" value="1"/>
</dbReference>
<dbReference type="Proteomes" id="UP000002215">
    <property type="component" value="Chromosome"/>
</dbReference>
<dbReference type="InterPro" id="IPR013595">
    <property type="entry name" value="Pept_S33_TAP-like_C"/>
</dbReference>
<gene>
    <name evidence="4" type="ordered locus">Cpin_5218</name>
</gene>
<feature type="domain" description="AB hydrolase-1" evidence="2">
    <location>
        <begin position="69"/>
        <end position="165"/>
    </location>
</feature>
<keyword evidence="1" id="KW-0732">Signal</keyword>
<dbReference type="PROSITE" id="PS51257">
    <property type="entry name" value="PROKAR_LIPOPROTEIN"/>
    <property type="match status" value="1"/>
</dbReference>
<dbReference type="AlphaFoldDB" id="A0A979G7Z2"/>
<dbReference type="GO" id="GO:0047372">
    <property type="term" value="F:monoacylglycerol lipase activity"/>
    <property type="evidence" value="ECO:0007669"/>
    <property type="project" value="TreeGrafter"/>
</dbReference>
<evidence type="ECO:0000259" key="2">
    <source>
        <dbReference type="Pfam" id="PF00561"/>
    </source>
</evidence>
<evidence type="ECO:0000259" key="3">
    <source>
        <dbReference type="Pfam" id="PF08386"/>
    </source>
</evidence>
<dbReference type="PANTHER" id="PTHR43798">
    <property type="entry name" value="MONOACYLGLYCEROL LIPASE"/>
    <property type="match status" value="1"/>
</dbReference>
<feature type="chain" id="PRO_5037271681" evidence="1">
    <location>
        <begin position="27"/>
        <end position="314"/>
    </location>
</feature>
<organism evidence="4 5">
    <name type="scientific">Chitinophaga pinensis (strain ATCC 43595 / DSM 2588 / LMG 13176 / NBRC 15968 / NCIMB 11800 / UQM 2034)</name>
    <dbReference type="NCBI Taxonomy" id="485918"/>
    <lineage>
        <taxon>Bacteria</taxon>
        <taxon>Pseudomonadati</taxon>
        <taxon>Bacteroidota</taxon>
        <taxon>Chitinophagia</taxon>
        <taxon>Chitinophagales</taxon>
        <taxon>Chitinophagaceae</taxon>
        <taxon>Chitinophaga</taxon>
    </lineage>
</organism>
<dbReference type="InterPro" id="IPR029058">
    <property type="entry name" value="AB_hydrolase_fold"/>
</dbReference>